<keyword evidence="2" id="KW-0238">DNA-binding</keyword>
<dbReference type="PANTHER" id="PTHR13989:SF16">
    <property type="entry name" value="REPLICATION PROTEIN A2"/>
    <property type="match status" value="1"/>
</dbReference>
<evidence type="ECO:0000313" key="4">
    <source>
        <dbReference type="EMBL" id="KAK2577465.1"/>
    </source>
</evidence>
<dbReference type="GO" id="GO:0035861">
    <property type="term" value="C:site of double-strand break"/>
    <property type="evidence" value="ECO:0007669"/>
    <property type="project" value="TreeGrafter"/>
</dbReference>
<protein>
    <recommendedName>
        <fullName evidence="6">Replication protein A middle subunit</fullName>
    </recommendedName>
</protein>
<comment type="caution">
    <text evidence="4">The sequence shown here is derived from an EMBL/GenBank/DDBJ whole genome shotgun (WGS) entry which is preliminary data.</text>
</comment>
<dbReference type="GO" id="GO:0006260">
    <property type="term" value="P:DNA replication"/>
    <property type="evidence" value="ECO:0007669"/>
    <property type="project" value="TreeGrafter"/>
</dbReference>
<evidence type="ECO:0000256" key="3">
    <source>
        <dbReference type="ARBA" id="ARBA00023242"/>
    </source>
</evidence>
<reference evidence="4" key="1">
    <citation type="submission" date="2021-08" db="EMBL/GenBank/DDBJ databases">
        <authorList>
            <person name="Misof B."/>
            <person name="Oliver O."/>
            <person name="Podsiadlowski L."/>
            <person name="Donath A."/>
            <person name="Peters R."/>
            <person name="Mayer C."/>
            <person name="Rust J."/>
            <person name="Gunkel S."/>
            <person name="Lesny P."/>
            <person name="Martin S."/>
            <person name="Oeyen J.P."/>
            <person name="Petersen M."/>
            <person name="Panagiotis P."/>
            <person name="Wilbrandt J."/>
            <person name="Tanja T."/>
        </authorList>
    </citation>
    <scope>NUCLEOTIDE SEQUENCE</scope>
    <source>
        <strain evidence="4">GBR_01_08_01A</strain>
        <tissue evidence="4">Thorax + abdomen</tissue>
    </source>
</reference>
<gene>
    <name evidence="4" type="ORF">KPH14_003567</name>
</gene>
<dbReference type="InterPro" id="IPR012340">
    <property type="entry name" value="NA-bd_OB-fold"/>
</dbReference>
<evidence type="ECO:0000256" key="1">
    <source>
        <dbReference type="ARBA" id="ARBA00004123"/>
    </source>
</evidence>
<dbReference type="EMBL" id="JAIFRP010004357">
    <property type="protein sequence ID" value="KAK2577465.1"/>
    <property type="molecule type" value="Genomic_DNA"/>
</dbReference>
<dbReference type="CDD" id="cd04478">
    <property type="entry name" value="RPA2_DBD_D"/>
    <property type="match status" value="1"/>
</dbReference>
<accession>A0AAD9RDJ5</accession>
<dbReference type="GO" id="GO:0000781">
    <property type="term" value="C:chromosome, telomeric region"/>
    <property type="evidence" value="ECO:0007669"/>
    <property type="project" value="TreeGrafter"/>
</dbReference>
<evidence type="ECO:0000313" key="5">
    <source>
        <dbReference type="Proteomes" id="UP001258017"/>
    </source>
</evidence>
<dbReference type="Proteomes" id="UP001258017">
    <property type="component" value="Unassembled WGS sequence"/>
</dbReference>
<dbReference type="PANTHER" id="PTHR13989">
    <property type="entry name" value="REPLICATION PROTEIN A-RELATED"/>
    <property type="match status" value="1"/>
</dbReference>
<keyword evidence="3" id="KW-0539">Nucleus</keyword>
<dbReference type="SUPFAM" id="SSF50249">
    <property type="entry name" value="Nucleic acid-binding proteins"/>
    <property type="match status" value="1"/>
</dbReference>
<organism evidence="4 5">
    <name type="scientific">Odynerus spinipes</name>
    <dbReference type="NCBI Taxonomy" id="1348599"/>
    <lineage>
        <taxon>Eukaryota</taxon>
        <taxon>Metazoa</taxon>
        <taxon>Ecdysozoa</taxon>
        <taxon>Arthropoda</taxon>
        <taxon>Hexapoda</taxon>
        <taxon>Insecta</taxon>
        <taxon>Pterygota</taxon>
        <taxon>Neoptera</taxon>
        <taxon>Endopterygota</taxon>
        <taxon>Hymenoptera</taxon>
        <taxon>Apocrita</taxon>
        <taxon>Aculeata</taxon>
        <taxon>Vespoidea</taxon>
        <taxon>Vespidae</taxon>
        <taxon>Eumeninae</taxon>
        <taxon>Odynerus</taxon>
    </lineage>
</organism>
<dbReference type="InterPro" id="IPR040260">
    <property type="entry name" value="RFA2-like"/>
</dbReference>
<reference evidence="4" key="2">
    <citation type="journal article" date="2023" name="Commun. Biol.">
        <title>Intrasexual cuticular hydrocarbon dimorphism in a wasp sheds light on hydrocarbon biosynthesis genes in Hymenoptera.</title>
        <authorList>
            <person name="Moris V.C."/>
            <person name="Podsiadlowski L."/>
            <person name="Martin S."/>
            <person name="Oeyen J.P."/>
            <person name="Donath A."/>
            <person name="Petersen M."/>
            <person name="Wilbrandt J."/>
            <person name="Misof B."/>
            <person name="Liedtke D."/>
            <person name="Thamm M."/>
            <person name="Scheiner R."/>
            <person name="Schmitt T."/>
            <person name="Niehuis O."/>
        </authorList>
    </citation>
    <scope>NUCLEOTIDE SEQUENCE</scope>
    <source>
        <strain evidence="4">GBR_01_08_01A</strain>
    </source>
</reference>
<proteinExistence type="predicted"/>
<comment type="subcellular location">
    <subcellularLocation>
        <location evidence="1">Nucleus</location>
    </subcellularLocation>
</comment>
<dbReference type="GO" id="GO:0005662">
    <property type="term" value="C:DNA replication factor A complex"/>
    <property type="evidence" value="ECO:0007669"/>
    <property type="project" value="TreeGrafter"/>
</dbReference>
<keyword evidence="5" id="KW-1185">Reference proteome</keyword>
<dbReference type="Gene3D" id="2.40.50.140">
    <property type="entry name" value="Nucleic acid-binding proteins"/>
    <property type="match status" value="1"/>
</dbReference>
<dbReference type="GO" id="GO:0006289">
    <property type="term" value="P:nucleotide-excision repair"/>
    <property type="evidence" value="ECO:0007669"/>
    <property type="project" value="TreeGrafter"/>
</dbReference>
<name>A0AAD9RDJ5_9HYME</name>
<dbReference type="AlphaFoldDB" id="A0AAD9RDJ5"/>
<dbReference type="GO" id="GO:0003697">
    <property type="term" value="F:single-stranded DNA binding"/>
    <property type="evidence" value="ECO:0007669"/>
    <property type="project" value="TreeGrafter"/>
</dbReference>
<evidence type="ECO:0008006" key="6">
    <source>
        <dbReference type="Google" id="ProtNLM"/>
    </source>
</evidence>
<evidence type="ECO:0000256" key="2">
    <source>
        <dbReference type="ARBA" id="ARBA00023125"/>
    </source>
</evidence>
<dbReference type="GO" id="GO:0000724">
    <property type="term" value="P:double-strand break repair via homologous recombination"/>
    <property type="evidence" value="ECO:0007669"/>
    <property type="project" value="TreeGrafter"/>
</dbReference>
<sequence length="275" mass="31350">MNTSTDTFDRGVLNCSASVSRQTTKPTDPDNIVPVTISDITRSSGEIKIWGMPVHIMTFVGILRKMEESAKNITYEFEDDTDTITGFQWQVKNSTTADSALKINSYVRVYGSLRIQEGKRVILVLRIFPLKDLNELTTHLLEVIHVKLSAEKAHKEGTEEPLSVDARTVFTDSFGMSEEQSTVFKIIQTAPDNDNAIERNEIKRRVPPNILPQVDDILNFLISHFIFIRCGIKNCSKSILFKRLSLYTYRIELAVFVFSRLSWVKVSKCRNLKKI</sequence>